<accession>A0A6I4W188</accession>
<evidence type="ECO:0000313" key="2">
    <source>
        <dbReference type="EMBL" id="MXQ63048.1"/>
    </source>
</evidence>
<reference evidence="2 3" key="1">
    <citation type="submission" date="2019-12" db="EMBL/GenBank/DDBJ databases">
        <title>Nocardia macrotermitis sp. nov. and Nocardia aurantia sp. nov., isolated from the gut of the fungus growing-termite Macrotermes natalensis.</title>
        <authorList>
            <person name="Christine B."/>
            <person name="Rene B."/>
        </authorList>
    </citation>
    <scope>NUCLEOTIDE SEQUENCE [LARGE SCALE GENOMIC DNA]</scope>
    <source>
        <strain evidence="2 3">DSM 102126</strain>
    </source>
</reference>
<keyword evidence="3" id="KW-1185">Reference proteome</keyword>
<protein>
    <submittedName>
        <fullName evidence="2">Uncharacterized protein</fullName>
    </submittedName>
</protein>
<dbReference type="RefSeq" id="WP_161101257.1">
    <property type="nucleotide sequence ID" value="NZ_JBHLYI010000002.1"/>
</dbReference>
<dbReference type="OrthoDB" id="7949713at2"/>
<gene>
    <name evidence="2" type="ORF">GQ466_03260</name>
</gene>
<name>A0A6I4W188_9ACTN</name>
<dbReference type="AlphaFoldDB" id="A0A6I4W188"/>
<comment type="caution">
    <text evidence="2">The sequence shown here is derived from an EMBL/GenBank/DDBJ whole genome shotgun (WGS) entry which is preliminary data.</text>
</comment>
<evidence type="ECO:0000256" key="1">
    <source>
        <dbReference type="SAM" id="MobiDB-lite"/>
    </source>
</evidence>
<feature type="region of interest" description="Disordered" evidence="1">
    <location>
        <begin position="74"/>
        <end position="96"/>
    </location>
</feature>
<sequence length="191" mass="19948">MEESRGSTGEKKAPRWRGPAFLAIGCVAVALFASACGGDESGKGVAGSTTSTNPAEKADPIAFSKCMREHGVTGFPDLDADGNSVGTPGPDAVDGKSPVFQAAEKACAPLKPVRKSHPNMSKYRDDQIKYSKCMRDKGIANFPDPNAKGDLELDPAKSGIDPESEQFTTAEKACRPLLVVPPGARAPSARS</sequence>
<evidence type="ECO:0000313" key="3">
    <source>
        <dbReference type="Proteomes" id="UP000431901"/>
    </source>
</evidence>
<dbReference type="EMBL" id="WUTW01000001">
    <property type="protein sequence ID" value="MXQ63048.1"/>
    <property type="molecule type" value="Genomic_DNA"/>
</dbReference>
<feature type="region of interest" description="Disordered" evidence="1">
    <location>
        <begin position="139"/>
        <end position="164"/>
    </location>
</feature>
<dbReference type="Proteomes" id="UP000431901">
    <property type="component" value="Unassembled WGS sequence"/>
</dbReference>
<organism evidence="2 3">
    <name type="scientific">Actinomadura rayongensis</name>
    <dbReference type="NCBI Taxonomy" id="1429076"/>
    <lineage>
        <taxon>Bacteria</taxon>
        <taxon>Bacillati</taxon>
        <taxon>Actinomycetota</taxon>
        <taxon>Actinomycetes</taxon>
        <taxon>Streptosporangiales</taxon>
        <taxon>Thermomonosporaceae</taxon>
        <taxon>Actinomadura</taxon>
    </lineage>
</organism>
<proteinExistence type="predicted"/>